<dbReference type="AlphaFoldDB" id="V8QSV8"/>
<keyword evidence="3" id="KW-1185">Reference proteome</keyword>
<dbReference type="PATRIC" id="fig|1424334.3.peg.3134"/>
<evidence type="ECO:0000313" key="3">
    <source>
        <dbReference type="Proteomes" id="UP000018733"/>
    </source>
</evidence>
<keyword evidence="1" id="KW-0175">Coiled coil</keyword>
<reference evidence="2 3" key="1">
    <citation type="journal article" date="2014" name="Genome Announc.">
        <title>Draft Genome Sequence of Advenella kashmirensis Strain W13003, a Polycyclic Aromatic Hydrocarbon-Degrading Bacterium.</title>
        <authorList>
            <person name="Wang X."/>
            <person name="Jin D."/>
            <person name="Zhou L."/>
            <person name="Wu L."/>
            <person name="An W."/>
            <person name="Zhao L."/>
        </authorList>
    </citation>
    <scope>NUCLEOTIDE SEQUENCE [LARGE SCALE GENOMIC DNA]</scope>
    <source>
        <strain evidence="2 3">W13003</strain>
    </source>
</reference>
<dbReference type="RefSeq" id="WP_024006075.1">
    <property type="nucleotide sequence ID" value="NZ_KI650980.1"/>
</dbReference>
<gene>
    <name evidence="2" type="ORF">W822_15630</name>
</gene>
<evidence type="ECO:0000256" key="1">
    <source>
        <dbReference type="SAM" id="Coils"/>
    </source>
</evidence>
<dbReference type="EMBL" id="AYXT01000010">
    <property type="protein sequence ID" value="ETF02428.1"/>
    <property type="molecule type" value="Genomic_DNA"/>
</dbReference>
<dbReference type="HOGENOM" id="CLU_2696240_0_0_4"/>
<proteinExistence type="predicted"/>
<evidence type="ECO:0000313" key="2">
    <source>
        <dbReference type="EMBL" id="ETF02428.1"/>
    </source>
</evidence>
<feature type="coiled-coil region" evidence="1">
    <location>
        <begin position="18"/>
        <end position="67"/>
    </location>
</feature>
<protein>
    <submittedName>
        <fullName evidence="2">Uncharacterized protein</fullName>
    </submittedName>
</protein>
<dbReference type="STRING" id="1424334.W822_15630"/>
<dbReference type="Proteomes" id="UP000018733">
    <property type="component" value="Unassembled WGS sequence"/>
</dbReference>
<name>V8QSV8_9BURK</name>
<organism evidence="2 3">
    <name type="scientific">Advenella kashmirensis W13003</name>
    <dbReference type="NCBI Taxonomy" id="1424334"/>
    <lineage>
        <taxon>Bacteria</taxon>
        <taxon>Pseudomonadati</taxon>
        <taxon>Pseudomonadota</taxon>
        <taxon>Betaproteobacteria</taxon>
        <taxon>Burkholderiales</taxon>
        <taxon>Alcaligenaceae</taxon>
    </lineage>
</organism>
<sequence length="73" mass="8449">MAKSEISFDPVDFGTAVGEQINKAESKLSRRIDALENQMNELVGDGFKSRDERLRKMVQRVRELERQLEISHD</sequence>
<comment type="caution">
    <text evidence="2">The sequence shown here is derived from an EMBL/GenBank/DDBJ whole genome shotgun (WGS) entry which is preliminary data.</text>
</comment>
<accession>V8QSV8</accession>